<dbReference type="InterPro" id="IPR001613">
    <property type="entry name" value="Flavin_amine_oxidase"/>
</dbReference>
<dbReference type="Proteomes" id="UP000287756">
    <property type="component" value="Chromosome"/>
</dbReference>
<accession>A0A410M9K9</accession>
<dbReference type="Gene3D" id="3.50.50.60">
    <property type="entry name" value="FAD/NAD(P)-binding domain"/>
    <property type="match status" value="1"/>
</dbReference>
<evidence type="ECO:0000256" key="2">
    <source>
        <dbReference type="ARBA" id="ARBA00023002"/>
    </source>
</evidence>
<protein>
    <submittedName>
        <fullName evidence="5">Amine oxidase</fullName>
    </submittedName>
</protein>
<keyword evidence="2" id="KW-0560">Oxidoreductase</keyword>
<sequence>MAKTKKLSYPDDFLHIIQQGLPKAARKKRILIIGAGMAGLVAGQLLKQAGHQVTILEGNNRIGGRVYTVRKPFTYGNYIDVGAMRLPSNHVLVQEYIRKFQLPTQPFLNTTPDDLLLINGKQLFQEDYKENPDLLDFPLLPWERGKTAKELFLSSVQPFLDLYEKSIPEEQEKLRDQYSNYAMGEYLRNNPLGPSMSTNAVRKVKLLLGIEGFPEFSFLDILTDITFPIFSEETEFKEITGGNDRLPYAFLPSLCSDIHFNKKVKKIFQGEYEIRVEAENQLDCKRTCWRADYVLSTIPFTTFQFIEVYPFSSISFKKRQAIQELINVPAVKVGIEFKSRFWERYPVGNITSDLPMRFMYLPSHDRGKPGPGVMLASYTWGQNAMLWNSLSDKEIIEVLLENLCRVYGPIVYQEYLSSVVFNWSRNPFSAGCFTLFTPGQSLDLEEVIPSPEGRLHFAGEHTSSFHGWIEGAVESGIRAANELNNASEGSSKA</sequence>
<evidence type="ECO:0000313" key="5">
    <source>
        <dbReference type="EMBL" id="QAS51360.1"/>
    </source>
</evidence>
<dbReference type="InterPro" id="IPR036188">
    <property type="entry name" value="FAD/NAD-bd_sf"/>
</dbReference>
<evidence type="ECO:0000256" key="1">
    <source>
        <dbReference type="ARBA" id="ARBA00001974"/>
    </source>
</evidence>
<feature type="binding site" evidence="3">
    <location>
        <position position="264"/>
    </location>
    <ligand>
        <name>FAD</name>
        <dbReference type="ChEBI" id="CHEBI:57692"/>
    </ligand>
</feature>
<dbReference type="InterPro" id="IPR002937">
    <property type="entry name" value="Amino_oxidase"/>
</dbReference>
<dbReference type="Gene3D" id="1.10.405.10">
    <property type="entry name" value="Guanine Nucleotide Dissociation Inhibitor, domain 1"/>
    <property type="match status" value="1"/>
</dbReference>
<dbReference type="Pfam" id="PF01593">
    <property type="entry name" value="Amino_oxidase"/>
    <property type="match status" value="1"/>
</dbReference>
<dbReference type="AlphaFoldDB" id="A0A410M9K9"/>
<dbReference type="PANTHER" id="PTHR10742:SF342">
    <property type="entry name" value="AMINE OXIDASE"/>
    <property type="match status" value="1"/>
</dbReference>
<dbReference type="Gene3D" id="3.90.660.10">
    <property type="match status" value="1"/>
</dbReference>
<dbReference type="GO" id="GO:0009063">
    <property type="term" value="P:amino acid catabolic process"/>
    <property type="evidence" value="ECO:0007669"/>
    <property type="project" value="TreeGrafter"/>
</dbReference>
<organism evidence="5 6">
    <name type="scientific">Halobacillus litoralis</name>
    <dbReference type="NCBI Taxonomy" id="45668"/>
    <lineage>
        <taxon>Bacteria</taxon>
        <taxon>Bacillati</taxon>
        <taxon>Bacillota</taxon>
        <taxon>Bacilli</taxon>
        <taxon>Bacillales</taxon>
        <taxon>Bacillaceae</taxon>
        <taxon>Halobacillus</taxon>
    </lineage>
</organism>
<dbReference type="PANTHER" id="PTHR10742">
    <property type="entry name" value="FLAVIN MONOAMINE OXIDASE"/>
    <property type="match status" value="1"/>
</dbReference>
<dbReference type="KEGG" id="hli:HLI_03585"/>
<reference evidence="5 6" key="1">
    <citation type="submission" date="2018-01" db="EMBL/GenBank/DDBJ databases">
        <title>The whole genome sequencing and assembly of Halobacillus litoralis ERB031 strain.</title>
        <authorList>
            <person name="Lee S.-J."/>
            <person name="Park M.-K."/>
            <person name="Kim J.-Y."/>
            <person name="Lee Y.-J."/>
            <person name="Yi H."/>
            <person name="Bahn Y.-S."/>
            <person name="Kim J.F."/>
            <person name="Lee D.-W."/>
        </authorList>
    </citation>
    <scope>NUCLEOTIDE SEQUENCE [LARGE SCALE GENOMIC DNA]</scope>
    <source>
        <strain evidence="5 6">ERB 031</strain>
    </source>
</reference>
<gene>
    <name evidence="5" type="ORF">HLI_03585</name>
</gene>
<feature type="binding site" evidence="3">
    <location>
        <position position="460"/>
    </location>
    <ligand>
        <name>FAD</name>
        <dbReference type="ChEBI" id="CHEBI:57692"/>
    </ligand>
</feature>
<dbReference type="RefSeq" id="WP_128523107.1">
    <property type="nucleotide sequence ID" value="NZ_CP026118.1"/>
</dbReference>
<dbReference type="EMBL" id="CP026118">
    <property type="protein sequence ID" value="QAS51360.1"/>
    <property type="molecule type" value="Genomic_DNA"/>
</dbReference>
<feature type="domain" description="Amine oxidase" evidence="4">
    <location>
        <begin position="37"/>
        <end position="483"/>
    </location>
</feature>
<name>A0A410M9K9_9BACI</name>
<feature type="binding site" evidence="3">
    <location>
        <begin position="82"/>
        <end position="85"/>
    </location>
    <ligand>
        <name>FAD</name>
        <dbReference type="ChEBI" id="CHEBI:57692"/>
    </ligand>
</feature>
<evidence type="ECO:0000259" key="4">
    <source>
        <dbReference type="Pfam" id="PF01593"/>
    </source>
</evidence>
<evidence type="ECO:0000256" key="3">
    <source>
        <dbReference type="PIRSR" id="PIRSR601613-1"/>
    </source>
</evidence>
<dbReference type="InterPro" id="IPR050281">
    <property type="entry name" value="Flavin_monoamine_oxidase"/>
</dbReference>
<dbReference type="GO" id="GO:0001716">
    <property type="term" value="F:L-amino-acid oxidase activity"/>
    <property type="evidence" value="ECO:0007669"/>
    <property type="project" value="TreeGrafter"/>
</dbReference>
<feature type="binding site" evidence="3">
    <location>
        <position position="85"/>
    </location>
    <ligand>
        <name>substrate</name>
    </ligand>
</feature>
<dbReference type="OrthoDB" id="25353at2"/>
<evidence type="ECO:0000313" key="6">
    <source>
        <dbReference type="Proteomes" id="UP000287756"/>
    </source>
</evidence>
<comment type="cofactor">
    <cofactor evidence="1">
        <name>FAD</name>
        <dbReference type="ChEBI" id="CHEBI:57692"/>
    </cofactor>
</comment>
<dbReference type="SUPFAM" id="SSF54373">
    <property type="entry name" value="FAD-linked reductases, C-terminal domain"/>
    <property type="match status" value="1"/>
</dbReference>
<proteinExistence type="predicted"/>
<dbReference type="SUPFAM" id="SSF51905">
    <property type="entry name" value="FAD/NAD(P)-binding domain"/>
    <property type="match status" value="1"/>
</dbReference>
<dbReference type="PRINTS" id="PR00757">
    <property type="entry name" value="AMINEOXDASEF"/>
</dbReference>